<proteinExistence type="predicted"/>
<evidence type="ECO:0000313" key="2">
    <source>
        <dbReference type="Proteomes" id="UP000249340"/>
    </source>
</evidence>
<dbReference type="AlphaFoldDB" id="A0A345SXC3"/>
<organism evidence="1 2">
    <name type="scientific">Peterkaempfera bronchialis</name>
    <dbReference type="NCBI Taxonomy" id="2126346"/>
    <lineage>
        <taxon>Bacteria</taxon>
        <taxon>Bacillati</taxon>
        <taxon>Actinomycetota</taxon>
        <taxon>Actinomycetes</taxon>
        <taxon>Kitasatosporales</taxon>
        <taxon>Streptomycetaceae</taxon>
        <taxon>Peterkaempfera</taxon>
    </lineage>
</organism>
<reference evidence="2" key="1">
    <citation type="submission" date="2018-07" db="EMBL/GenBank/DDBJ databases">
        <title>Streptacidiphilus bronchialis DSM 106435 chromosome.</title>
        <authorList>
            <person name="Batra D."/>
            <person name="Gulvik C.A."/>
        </authorList>
    </citation>
    <scope>NUCLEOTIDE SEQUENCE [LARGE SCALE GENOMIC DNA]</scope>
    <source>
        <strain evidence="2">DSM 106435</strain>
    </source>
</reference>
<dbReference type="KEGG" id="stri:C7M71_013970"/>
<dbReference type="Proteomes" id="UP000249340">
    <property type="component" value="Chromosome"/>
</dbReference>
<accession>A0A345SXC3</accession>
<name>A0A345SXC3_9ACTN</name>
<evidence type="ECO:0008006" key="3">
    <source>
        <dbReference type="Google" id="ProtNLM"/>
    </source>
</evidence>
<sequence>MEIGFLKPLLDHSGPWASVYLDTSRATADAAKLRQLRERSVADRLVEQGVDTPTRSAVLERLAAEPVSRAPAGRAVFATGGEVVLDLPLDASPLTVDTWWSALPHVAPLMGLLGEEPLCLVAYVDRGGVDMELRAPHGREPVGQAEGRDWQGRGHRTVPSDRAEWHYRNRVENQRNRTAEMVAAELARRWPGSGAQLLVLVGDPRERRAVYGRLPEQLRGVTVEVDGGGRAAGASTRLLDRQIAELCERYVRERLEEFLSRFRAGRGRPGEHGALGVDTGPGGAAEGMPAVVDAARGRQVAALLLGRAGADPARSVWVGPEPEQVAVQRGQVRAMGVPEPVAARADDALLRCAAAADAEVLAVPDDVAGPVGGLGAVLRWAV</sequence>
<dbReference type="InterPro" id="IPR040701">
    <property type="entry name" value="Bact_RF_family2"/>
</dbReference>
<keyword evidence="2" id="KW-1185">Reference proteome</keyword>
<dbReference type="EMBL" id="CP031264">
    <property type="protein sequence ID" value="AXI78378.1"/>
    <property type="molecule type" value="Genomic_DNA"/>
</dbReference>
<protein>
    <recommendedName>
        <fullName evidence="3">Peptide chain release factor 1</fullName>
    </recommendedName>
</protein>
<dbReference type="OrthoDB" id="5179393at2"/>
<dbReference type="Pfam" id="PF18844">
    <property type="entry name" value="baeRF_family2"/>
    <property type="match status" value="1"/>
</dbReference>
<dbReference type="RefSeq" id="WP_111492231.1">
    <property type="nucleotide sequence ID" value="NZ_CP031264.1"/>
</dbReference>
<evidence type="ECO:0000313" key="1">
    <source>
        <dbReference type="EMBL" id="AXI78378.1"/>
    </source>
</evidence>
<gene>
    <name evidence="1" type="ORF">C7M71_013970</name>
</gene>